<sequence length="865" mass="96872">MKTKPLQLSRRTLPNKGVTILIFLLFFVSFSAVSQENTTPIPLLEVLKQVENTFDVKFSYIRRDLKDIEVPALNTSLNLQQTLETLSENGNLKFTRIDQRYIAVQLQQLQKISVCGILIDTESGYPIENAEISSNAKTTTTDSGGNFSIENITENSTLSIFINGFLARTINSQMLVRENNCPIVYVSQSYTYLPEVVLPNFITKGISKNIEGATTISNKDFDILPSLIEPDVLQIAQALPGIESADETAANLNVRGGTSDEFLILWDDIRMYQTGHFFGLISAFNPNLTQNVTIFKNGTNARYSEGVSGVIALESNNTIPENVEGGLGVNLTSANGYTEIPVSETFLLTLSGRTSINTGIGNPVYNEFFSKVFQNTIITNLQNNTSEGVRSTNEAFNFFDISVKALWKITDRDEIGYQFLAIDNKLNFTERFISEETSSVLQSELQQQKSTNGFSWKRNWGTNNPFSSKLLVYQSNYNRTEFTNNIDLALLASNQNKVTEKGIKADVTYPLNKETTLNAGYQYTDTNIENAVTNSNSNTIDTEDNSLYSNAFFIGGNVSLFEGLTNISAGLRYTNFENIASGFLEPRLHLDQKIDRNWRATLSGELKHQAIYQTINIRNNLLGVETRDWLLAGVTNNEILQSKQLGVGINYSPNNWIVATDIFLKNVTGINTSNLGFRNQLQDTNFTGEYNVKGAEVSVNKKLENANIWLSYTFQDNTYNFPEVQPATFRNNLDINHSVTLAGSFDYKDFSFSLGNTFKSGLPYTTPVAGNPISIEEGESTINYNEPNNETLPSYFRSDFSAAYKFKIDETFRGNINLAILNIFNRSNSLNRYYILETEEDTPTIQQVDEFSLGLTPNISLQLLF</sequence>
<feature type="domain" description="Protein FecR C-terminal" evidence="7">
    <location>
        <begin position="42"/>
        <end position="102"/>
    </location>
</feature>
<keyword evidence="9" id="KW-1185">Reference proteome</keyword>
<evidence type="ECO:0000256" key="3">
    <source>
        <dbReference type="ARBA" id="ARBA00023237"/>
    </source>
</evidence>
<dbReference type="InterPro" id="IPR037066">
    <property type="entry name" value="Plug_dom_sf"/>
</dbReference>
<dbReference type="Proteomes" id="UP000255317">
    <property type="component" value="Unassembled WGS sequence"/>
</dbReference>
<dbReference type="Pfam" id="PF07715">
    <property type="entry name" value="Plug"/>
    <property type="match status" value="1"/>
</dbReference>
<keyword evidence="2 4" id="KW-0472">Membrane</keyword>
<organism evidence="8 9">
    <name type="scientific">Marinirhabdus gelatinilytica</name>
    <dbReference type="NCBI Taxonomy" id="1703343"/>
    <lineage>
        <taxon>Bacteria</taxon>
        <taxon>Pseudomonadati</taxon>
        <taxon>Bacteroidota</taxon>
        <taxon>Flavobacteriia</taxon>
        <taxon>Flavobacteriales</taxon>
        <taxon>Flavobacteriaceae</taxon>
    </lineage>
</organism>
<dbReference type="Pfam" id="PF00593">
    <property type="entry name" value="TonB_dep_Rec_b-barrel"/>
    <property type="match status" value="1"/>
</dbReference>
<feature type="domain" description="TonB-dependent receptor plug" evidence="6">
    <location>
        <begin position="231"/>
        <end position="309"/>
    </location>
</feature>
<evidence type="ECO:0000256" key="2">
    <source>
        <dbReference type="ARBA" id="ARBA00023136"/>
    </source>
</evidence>
<dbReference type="EMBL" id="QRAO01000001">
    <property type="protein sequence ID" value="RDK89311.1"/>
    <property type="molecule type" value="Genomic_DNA"/>
</dbReference>
<comment type="caution">
    <text evidence="8">The sequence shown here is derived from an EMBL/GenBank/DDBJ whole genome shotgun (WGS) entry which is preliminary data.</text>
</comment>
<dbReference type="Pfam" id="PF16344">
    <property type="entry name" value="FecR_C"/>
    <property type="match status" value="1"/>
</dbReference>
<dbReference type="InterPro" id="IPR008969">
    <property type="entry name" value="CarboxyPept-like_regulatory"/>
</dbReference>
<evidence type="ECO:0000256" key="1">
    <source>
        <dbReference type="ARBA" id="ARBA00004442"/>
    </source>
</evidence>
<comment type="subcellular location">
    <subcellularLocation>
        <location evidence="1 4">Cell outer membrane</location>
    </subcellularLocation>
</comment>
<dbReference type="AlphaFoldDB" id="A0A370QLU7"/>
<keyword evidence="3" id="KW-0998">Cell outer membrane</keyword>
<evidence type="ECO:0000256" key="4">
    <source>
        <dbReference type="RuleBase" id="RU003357"/>
    </source>
</evidence>
<dbReference type="GO" id="GO:0009279">
    <property type="term" value="C:cell outer membrane"/>
    <property type="evidence" value="ECO:0007669"/>
    <property type="project" value="UniProtKB-SubCell"/>
</dbReference>
<comment type="similarity">
    <text evidence="4">Belongs to the TonB-dependent receptor family.</text>
</comment>
<evidence type="ECO:0000259" key="6">
    <source>
        <dbReference type="Pfam" id="PF07715"/>
    </source>
</evidence>
<dbReference type="SUPFAM" id="SSF56935">
    <property type="entry name" value="Porins"/>
    <property type="match status" value="1"/>
</dbReference>
<dbReference type="Gene3D" id="2.170.130.10">
    <property type="entry name" value="TonB-dependent receptor, plug domain"/>
    <property type="match status" value="1"/>
</dbReference>
<name>A0A370QLU7_9FLAO</name>
<evidence type="ECO:0000313" key="9">
    <source>
        <dbReference type="Proteomes" id="UP000255317"/>
    </source>
</evidence>
<evidence type="ECO:0000259" key="5">
    <source>
        <dbReference type="Pfam" id="PF00593"/>
    </source>
</evidence>
<dbReference type="Gene3D" id="2.40.170.20">
    <property type="entry name" value="TonB-dependent receptor, beta-barrel domain"/>
    <property type="match status" value="1"/>
</dbReference>
<dbReference type="RefSeq" id="WP_115122930.1">
    <property type="nucleotide sequence ID" value="NZ_QRAO01000001.1"/>
</dbReference>
<reference evidence="8 9" key="1">
    <citation type="submission" date="2018-07" db="EMBL/GenBank/DDBJ databases">
        <title>Genomic Encyclopedia of Type Strains, Phase IV (KMG-IV): sequencing the most valuable type-strain genomes for metagenomic binning, comparative biology and taxonomic classification.</title>
        <authorList>
            <person name="Goeker M."/>
        </authorList>
    </citation>
    <scope>NUCLEOTIDE SEQUENCE [LARGE SCALE GENOMIC DNA]</scope>
    <source>
        <strain evidence="8 9">DSM 101478</strain>
    </source>
</reference>
<dbReference type="InterPro" id="IPR000531">
    <property type="entry name" value="Beta-barrel_TonB"/>
</dbReference>
<gene>
    <name evidence="8" type="ORF">C8D94_1011197</name>
</gene>
<dbReference type="InterPro" id="IPR032508">
    <property type="entry name" value="FecR_C"/>
</dbReference>
<keyword evidence="4" id="KW-0798">TonB box</keyword>
<accession>A0A370QLU7</accession>
<keyword evidence="8" id="KW-0675">Receptor</keyword>
<dbReference type="SUPFAM" id="SSF49464">
    <property type="entry name" value="Carboxypeptidase regulatory domain-like"/>
    <property type="match status" value="1"/>
</dbReference>
<dbReference type="OrthoDB" id="9803050at2"/>
<proteinExistence type="inferred from homology"/>
<dbReference type="InterPro" id="IPR012910">
    <property type="entry name" value="Plug_dom"/>
</dbReference>
<protein>
    <submittedName>
        <fullName evidence="8">Outer membrane receptor for ferrienterochelin and colicin</fullName>
    </submittedName>
</protein>
<dbReference type="InterPro" id="IPR036942">
    <property type="entry name" value="Beta-barrel_TonB_sf"/>
</dbReference>
<feature type="domain" description="TonB-dependent receptor-like beta-barrel" evidence="5">
    <location>
        <begin position="447"/>
        <end position="817"/>
    </location>
</feature>
<evidence type="ECO:0000313" key="8">
    <source>
        <dbReference type="EMBL" id="RDK89311.1"/>
    </source>
</evidence>
<evidence type="ECO:0000259" key="7">
    <source>
        <dbReference type="Pfam" id="PF16344"/>
    </source>
</evidence>